<dbReference type="SUPFAM" id="SSF51735">
    <property type="entry name" value="NAD(P)-binding Rossmann-fold domains"/>
    <property type="match status" value="1"/>
</dbReference>
<sequence length="199" mass="21164">MKIATIGSGNMGGTLGRRWAAVGHRVTFGSREPNSEKMRLLLQASGPQAEAATIREAVERSDVILLAVMAEDIERALSEAGDLKGKLLINCTICFDGTSADAKVRSLVRDARVVRAFHNFTWEVLANPCYEGGRAAAFLSGDDPEAVAVVASLATDIGLDAIDVGDPESMAKVEAAVGMLWGVLGSRFGREYSLGVLRR</sequence>
<dbReference type="InterPro" id="IPR036291">
    <property type="entry name" value="NAD(P)-bd_dom_sf"/>
</dbReference>
<dbReference type="PANTHER" id="PTHR14239:SF10">
    <property type="entry name" value="REDUCTASE"/>
    <property type="match status" value="1"/>
</dbReference>
<dbReference type="Proteomes" id="UP000535838">
    <property type="component" value="Unassembled WGS sequence"/>
</dbReference>
<dbReference type="EMBL" id="JACJVQ010000023">
    <property type="protein sequence ID" value="MBB6637463.1"/>
    <property type="molecule type" value="Genomic_DNA"/>
</dbReference>
<keyword evidence="4" id="KW-1185">Reference proteome</keyword>
<evidence type="ECO:0000256" key="1">
    <source>
        <dbReference type="ARBA" id="ARBA00023002"/>
    </source>
</evidence>
<protein>
    <submittedName>
        <fullName evidence="3">NAD(P)-binding domain-containing protein</fullName>
    </submittedName>
</protein>
<dbReference type="InterPro" id="IPR051267">
    <property type="entry name" value="STEAP_metalloreductase"/>
</dbReference>
<comment type="caution">
    <text evidence="3">The sequence shown here is derived from an EMBL/GenBank/DDBJ whole genome shotgun (WGS) entry which is preliminary data.</text>
</comment>
<gene>
    <name evidence="3" type="ORF">H7B67_25315</name>
</gene>
<keyword evidence="1" id="KW-0560">Oxidoreductase</keyword>
<dbReference type="PANTHER" id="PTHR14239">
    <property type="entry name" value="DUDULIN-RELATED"/>
    <property type="match status" value="1"/>
</dbReference>
<dbReference type="RefSeq" id="WP_185122678.1">
    <property type="nucleotide sequence ID" value="NZ_JACJVQ010000023.1"/>
</dbReference>
<dbReference type="GO" id="GO:0016491">
    <property type="term" value="F:oxidoreductase activity"/>
    <property type="evidence" value="ECO:0007669"/>
    <property type="project" value="UniProtKB-KW"/>
</dbReference>
<proteinExistence type="predicted"/>
<organism evidence="3 4">
    <name type="scientific">Cohnella thailandensis</name>
    <dbReference type="NCBI Taxonomy" id="557557"/>
    <lineage>
        <taxon>Bacteria</taxon>
        <taxon>Bacillati</taxon>
        <taxon>Bacillota</taxon>
        <taxon>Bacilli</taxon>
        <taxon>Bacillales</taxon>
        <taxon>Paenibacillaceae</taxon>
        <taxon>Cohnella</taxon>
    </lineage>
</organism>
<dbReference type="AlphaFoldDB" id="A0A841SZ33"/>
<evidence type="ECO:0000313" key="4">
    <source>
        <dbReference type="Proteomes" id="UP000535838"/>
    </source>
</evidence>
<dbReference type="InterPro" id="IPR028939">
    <property type="entry name" value="P5C_Rdtase_cat_N"/>
</dbReference>
<accession>A0A841SZ33</accession>
<dbReference type="Gene3D" id="3.40.50.720">
    <property type="entry name" value="NAD(P)-binding Rossmann-like Domain"/>
    <property type="match status" value="1"/>
</dbReference>
<feature type="domain" description="Pyrroline-5-carboxylate reductase catalytic N-terminal" evidence="2">
    <location>
        <begin position="2"/>
        <end position="92"/>
    </location>
</feature>
<evidence type="ECO:0000259" key="2">
    <source>
        <dbReference type="Pfam" id="PF03807"/>
    </source>
</evidence>
<dbReference type="Pfam" id="PF03807">
    <property type="entry name" value="F420_oxidored"/>
    <property type="match status" value="1"/>
</dbReference>
<evidence type="ECO:0000313" key="3">
    <source>
        <dbReference type="EMBL" id="MBB6637463.1"/>
    </source>
</evidence>
<name>A0A841SZ33_9BACL</name>
<reference evidence="3 4" key="1">
    <citation type="submission" date="2020-08" db="EMBL/GenBank/DDBJ databases">
        <title>Cohnella phylogeny.</title>
        <authorList>
            <person name="Dunlap C."/>
        </authorList>
    </citation>
    <scope>NUCLEOTIDE SEQUENCE [LARGE SCALE GENOMIC DNA]</scope>
    <source>
        <strain evidence="3 4">DSM 25241</strain>
    </source>
</reference>